<evidence type="ECO:0000256" key="1">
    <source>
        <dbReference type="SAM" id="Phobius"/>
    </source>
</evidence>
<dbReference type="InterPro" id="IPR005302">
    <property type="entry name" value="MoCF_Sase_C"/>
</dbReference>
<dbReference type="GO" id="GO:0003824">
    <property type="term" value="F:catalytic activity"/>
    <property type="evidence" value="ECO:0007669"/>
    <property type="project" value="InterPro"/>
</dbReference>
<protein>
    <submittedName>
        <fullName evidence="4">MOSC domain-containing protein</fullName>
    </submittedName>
</protein>
<dbReference type="AlphaFoldDB" id="A0A914CB79"/>
<dbReference type="Proteomes" id="UP000887540">
    <property type="component" value="Unplaced"/>
</dbReference>
<dbReference type="PANTHER" id="PTHR36930">
    <property type="entry name" value="METAL-SULFUR CLUSTER BIOSYNTHESIS PROTEINS YUAD-RELATED"/>
    <property type="match status" value="1"/>
</dbReference>
<dbReference type="GO" id="GO:0030170">
    <property type="term" value="F:pyridoxal phosphate binding"/>
    <property type="evidence" value="ECO:0007669"/>
    <property type="project" value="InterPro"/>
</dbReference>
<proteinExistence type="predicted"/>
<reference evidence="4" key="1">
    <citation type="submission" date="2022-11" db="UniProtKB">
        <authorList>
            <consortium name="WormBaseParasite"/>
        </authorList>
    </citation>
    <scope>IDENTIFICATION</scope>
</reference>
<keyword evidence="3" id="KW-1185">Reference proteome</keyword>
<dbReference type="Pfam" id="PF03476">
    <property type="entry name" value="MOSC_N"/>
    <property type="match status" value="1"/>
</dbReference>
<name>A0A914CB79_9BILA</name>
<evidence type="ECO:0000259" key="2">
    <source>
        <dbReference type="PROSITE" id="PS51340"/>
    </source>
</evidence>
<accession>A0A914CB79</accession>
<dbReference type="PANTHER" id="PTHR36930:SF1">
    <property type="entry name" value="MOSC DOMAIN-CONTAINING PROTEIN"/>
    <property type="match status" value="1"/>
</dbReference>
<dbReference type="SUPFAM" id="SSF50800">
    <property type="entry name" value="PK beta-barrel domain-like"/>
    <property type="match status" value="1"/>
</dbReference>
<keyword evidence="1" id="KW-0812">Transmembrane</keyword>
<keyword evidence="1" id="KW-1133">Transmembrane helix</keyword>
<feature type="domain" description="MOSC" evidence="2">
    <location>
        <begin position="187"/>
        <end position="343"/>
    </location>
</feature>
<dbReference type="Pfam" id="PF03473">
    <property type="entry name" value="MOSC"/>
    <property type="match status" value="1"/>
</dbReference>
<feature type="transmembrane region" description="Helical" evidence="1">
    <location>
        <begin position="9"/>
        <end position="26"/>
    </location>
</feature>
<dbReference type="PROSITE" id="PS51340">
    <property type="entry name" value="MOSC"/>
    <property type="match status" value="1"/>
</dbReference>
<dbReference type="WBParaSite" id="ACRNAN_Path_74.g273.t1">
    <property type="protein sequence ID" value="ACRNAN_Path_74.g273.t1"/>
    <property type="gene ID" value="ACRNAN_Path_74.g273"/>
</dbReference>
<dbReference type="InterPro" id="IPR005303">
    <property type="entry name" value="MOCOS_middle"/>
</dbReference>
<keyword evidence="1" id="KW-0472">Membrane</keyword>
<sequence length="349" mass="40067">MIDAQRKQLLWVAGAAGLSVGTVWLLRNLLKRYQYWNSEIVKAGTVKELYIFPLKSGKGTKVEWLDCDIHGPIHEELKDRHLMIVDAKQKYTVLTARQYPKLVLLEANVEGGVLTITDPNGKSVSVDLTSVVKRKQIVRATVFHEQKEEGLECGDEVSNFFHEFLNISEKRDIRLLYFIEGLYTERNVVTQSNFMNNPVPKLTDYAAFHDQASYHMLTQGSIDELNSRLQEHDPPKEVRGLNFRPNVLVEGTPAFDEDKWLEVHIGDAEFLCYQPCTRCVEPTVDPDSGEMDKHVQPLKLLREYRLTPEGKMRQLYTKDPAFGVYLALKKPGRIQIGDEVFVRYKPTPF</sequence>
<dbReference type="InterPro" id="IPR011037">
    <property type="entry name" value="Pyrv_Knase-like_insert_dom_sf"/>
</dbReference>
<organism evidence="3 4">
    <name type="scientific">Acrobeloides nanus</name>
    <dbReference type="NCBI Taxonomy" id="290746"/>
    <lineage>
        <taxon>Eukaryota</taxon>
        <taxon>Metazoa</taxon>
        <taxon>Ecdysozoa</taxon>
        <taxon>Nematoda</taxon>
        <taxon>Chromadorea</taxon>
        <taxon>Rhabditida</taxon>
        <taxon>Tylenchina</taxon>
        <taxon>Cephalobomorpha</taxon>
        <taxon>Cephaloboidea</taxon>
        <taxon>Cephalobidae</taxon>
        <taxon>Acrobeloides</taxon>
    </lineage>
</organism>
<dbReference type="GO" id="GO:0030151">
    <property type="term" value="F:molybdenum ion binding"/>
    <property type="evidence" value="ECO:0007669"/>
    <property type="project" value="InterPro"/>
</dbReference>
<evidence type="ECO:0000313" key="4">
    <source>
        <dbReference type="WBParaSite" id="ACRNAN_Path_74.g273.t1"/>
    </source>
</evidence>
<dbReference type="SUPFAM" id="SSF141673">
    <property type="entry name" value="MOSC N-terminal domain-like"/>
    <property type="match status" value="1"/>
</dbReference>
<dbReference type="InterPro" id="IPR052716">
    <property type="entry name" value="MOSC_domain"/>
</dbReference>
<evidence type="ECO:0000313" key="3">
    <source>
        <dbReference type="Proteomes" id="UP000887540"/>
    </source>
</evidence>